<gene>
    <name evidence="2" type="ORF">B9Z65_3333</name>
</gene>
<comment type="caution">
    <text evidence="2">The sequence shown here is derived from an EMBL/GenBank/DDBJ whole genome shotgun (WGS) entry which is preliminary data.</text>
</comment>
<dbReference type="EMBL" id="NHZQ01000102">
    <property type="protein sequence ID" value="PSK53133.1"/>
    <property type="molecule type" value="Genomic_DNA"/>
</dbReference>
<name>A0A2P7ZY52_9PEZI</name>
<feature type="region of interest" description="Disordered" evidence="1">
    <location>
        <begin position="83"/>
        <end position="114"/>
    </location>
</feature>
<protein>
    <submittedName>
        <fullName evidence="2">Uncharacterized protein</fullName>
    </submittedName>
</protein>
<dbReference type="AlphaFoldDB" id="A0A2P7ZY52"/>
<evidence type="ECO:0000256" key="1">
    <source>
        <dbReference type="SAM" id="MobiDB-lite"/>
    </source>
</evidence>
<sequence>MVPRLVQNIQPMPPKSVTSSLSDLMASIKKYGTALVRTMTETFKRAFHYVLVGYRRPVDSYDYEIGSRASCLSKCWETHVAQEQQADDVRHSSDATRQQSQYNRFGFDERGSQL</sequence>
<keyword evidence="3" id="KW-1185">Reference proteome</keyword>
<accession>A0A2P7ZY52</accession>
<organism evidence="2 3">
    <name type="scientific">Elsinoe australis</name>
    <dbReference type="NCBI Taxonomy" id="40998"/>
    <lineage>
        <taxon>Eukaryota</taxon>
        <taxon>Fungi</taxon>
        <taxon>Dikarya</taxon>
        <taxon>Ascomycota</taxon>
        <taxon>Pezizomycotina</taxon>
        <taxon>Dothideomycetes</taxon>
        <taxon>Dothideomycetidae</taxon>
        <taxon>Myriangiales</taxon>
        <taxon>Elsinoaceae</taxon>
        <taxon>Elsinoe</taxon>
    </lineage>
</organism>
<evidence type="ECO:0000313" key="2">
    <source>
        <dbReference type="EMBL" id="PSK53133.1"/>
    </source>
</evidence>
<reference evidence="2 3" key="1">
    <citation type="submission" date="2017-05" db="EMBL/GenBank/DDBJ databases">
        <title>Draft genome sequence of Elsinoe australis.</title>
        <authorList>
            <person name="Cheng Q."/>
        </authorList>
    </citation>
    <scope>NUCLEOTIDE SEQUENCE [LARGE SCALE GENOMIC DNA]</scope>
    <source>
        <strain evidence="2 3">NL1</strain>
    </source>
</reference>
<dbReference type="Proteomes" id="UP000243723">
    <property type="component" value="Unassembled WGS sequence"/>
</dbReference>
<proteinExistence type="predicted"/>
<evidence type="ECO:0000313" key="3">
    <source>
        <dbReference type="Proteomes" id="UP000243723"/>
    </source>
</evidence>